<dbReference type="AlphaFoldDB" id="A0A1Y2H024"/>
<comment type="caution">
    <text evidence="7">The sequence shown here is derived from an EMBL/GenBank/DDBJ whole genome shotgun (WGS) entry which is preliminary data.</text>
</comment>
<evidence type="ECO:0000313" key="7">
    <source>
        <dbReference type="EMBL" id="ORZ27909.1"/>
    </source>
</evidence>
<feature type="compositionally biased region" description="Low complexity" evidence="5">
    <location>
        <begin position="946"/>
        <end position="959"/>
    </location>
</feature>
<dbReference type="Proteomes" id="UP000193648">
    <property type="component" value="Unassembled WGS sequence"/>
</dbReference>
<organism evidence="7 8">
    <name type="scientific">Lobosporangium transversale</name>
    <dbReference type="NCBI Taxonomy" id="64571"/>
    <lineage>
        <taxon>Eukaryota</taxon>
        <taxon>Fungi</taxon>
        <taxon>Fungi incertae sedis</taxon>
        <taxon>Mucoromycota</taxon>
        <taxon>Mortierellomycotina</taxon>
        <taxon>Mortierellomycetes</taxon>
        <taxon>Mortierellales</taxon>
        <taxon>Mortierellaceae</taxon>
        <taxon>Lobosporangium</taxon>
    </lineage>
</organism>
<dbReference type="SUPFAM" id="SSF103481">
    <property type="entry name" value="Multidrug resistance efflux transporter EmrE"/>
    <property type="match status" value="1"/>
</dbReference>
<dbReference type="InterPro" id="IPR037185">
    <property type="entry name" value="EmrE-like"/>
</dbReference>
<dbReference type="OrthoDB" id="165382at2759"/>
<dbReference type="PANTHER" id="PTHR12570">
    <property type="match status" value="1"/>
</dbReference>
<feature type="transmembrane region" description="Helical" evidence="6">
    <location>
        <begin position="380"/>
        <end position="402"/>
    </location>
</feature>
<feature type="transmembrane region" description="Helical" evidence="6">
    <location>
        <begin position="887"/>
        <end position="905"/>
    </location>
</feature>
<keyword evidence="8" id="KW-1185">Reference proteome</keyword>
<feature type="region of interest" description="Disordered" evidence="5">
    <location>
        <begin position="939"/>
        <end position="959"/>
    </location>
</feature>
<feature type="compositionally biased region" description="Polar residues" evidence="5">
    <location>
        <begin position="619"/>
        <end position="636"/>
    </location>
</feature>
<protein>
    <submittedName>
        <fullName evidence="7">Magnesium transporter NIPA-domain-containing protein</fullName>
    </submittedName>
</protein>
<feature type="region of interest" description="Disordered" evidence="5">
    <location>
        <begin position="543"/>
        <end position="747"/>
    </location>
</feature>
<dbReference type="PANTHER" id="PTHR12570:SF9">
    <property type="entry name" value="MAGNESIUM TRANSPORTER NIPA8-RELATED"/>
    <property type="match status" value="1"/>
</dbReference>
<feature type="transmembrane region" description="Helical" evidence="6">
    <location>
        <begin position="408"/>
        <end position="426"/>
    </location>
</feature>
<feature type="compositionally biased region" description="Low complexity" evidence="5">
    <location>
        <begin position="648"/>
        <end position="660"/>
    </location>
</feature>
<evidence type="ECO:0000313" key="8">
    <source>
        <dbReference type="Proteomes" id="UP000193648"/>
    </source>
</evidence>
<evidence type="ECO:0000256" key="1">
    <source>
        <dbReference type="ARBA" id="ARBA00004141"/>
    </source>
</evidence>
<feature type="compositionally biased region" description="Polar residues" evidence="5">
    <location>
        <begin position="712"/>
        <end position="733"/>
    </location>
</feature>
<evidence type="ECO:0000256" key="3">
    <source>
        <dbReference type="ARBA" id="ARBA00022989"/>
    </source>
</evidence>
<gene>
    <name evidence="7" type="ORF">BCR41DRAFT_418891</name>
</gene>
<dbReference type="InterPro" id="IPR008521">
    <property type="entry name" value="Mg_trans_NIPA"/>
</dbReference>
<feature type="transmembrane region" description="Helical" evidence="6">
    <location>
        <begin position="474"/>
        <end position="494"/>
    </location>
</feature>
<sequence>MTLLSQKRHGSMRSIWSMSMTTTTTAFLLIVMVIVLSATSVTTTLAIPTPLGGLSRQSIADVPDPLDYSTSQKRVLPPSLSLLRKRDIPAGMPLTCTTDFECLQVTRPENWPRNHAKVQAGTYACVFSSSSNGATNRTGTCQFVVTAGEQCSVASDCAAYAFYTQRNIPIPADLCSPSHCTLESTCGSPWQESYAPTNHSFSSDRDHSQISCCGGQPAGQICSLVGNNVDSCAYHNLCQFDLDDVMKGPGDEAHPSSDPSFNHGYTLDQMREQGLGFCRKIDQRKHVWIGVVITLISSTVLNLGLNGQKYALRKHDERRVLKQLEMEEEHERWRQELGWSEEQVQQEADRLYEEKENRHGKLYRRLKPYMFWRNIFVSKLWAAGLAVFIIGNLGGFIALRFAPQSLTAPLGSISLISNVIIAPLINKEVLGRWDIAGIFFIVAGSVIVVVFSGIVAQDYKLCVLINLFHKPATIIYLTFIGVCIVFTFFFIQFVEKNVENEADVAIGVSSEQQLKKEGRLYRINSNKSTQSLAFQERSKNPSIHGALVSSGANLRDAEEGRKARTSTSKEPSSEKQKQGQEQLNDISLNRTSLDTPARSSTQQQKQCDGALKSSRSHHTITSEASGTAIGASSTVLYTEPPQDNWRPSFGSSRSNSSQNSIADLESKVPSSTSNAVEDKQEPKLKFGGSVIGSAELGTSTPGAVGEHDTVAATGSSSRQGLSRMPSITPSVMSTRRHRRGQKKSHHHNGVPLTFWERVRQIEIIPTLPEEKLIRRNSPLLRFCLPLAYAGLGGMMASYTVLFAKSLINLLVTSIFDGQNQFTSFIAWVILIVTVVTAISQVYWINMGLKKYDALLQVPVFFTIWVLLDIVGGGIYYDEFAGFTAKKYALFCLGVLIVFFGVALLAKRLAVLAKEDAGDPELQAASRRESILKEIKEAKESPETLKKTAGTSGATAGVGK</sequence>
<dbReference type="EMBL" id="MCFF01000003">
    <property type="protein sequence ID" value="ORZ27909.1"/>
    <property type="molecule type" value="Genomic_DNA"/>
</dbReference>
<feature type="transmembrane region" description="Helical" evidence="6">
    <location>
        <begin position="287"/>
        <end position="305"/>
    </location>
</feature>
<feature type="transmembrane region" description="Helical" evidence="6">
    <location>
        <begin position="779"/>
        <end position="801"/>
    </location>
</feature>
<name>A0A1Y2H024_9FUNG</name>
<feature type="compositionally biased region" description="Basic residues" evidence="5">
    <location>
        <begin position="734"/>
        <end position="747"/>
    </location>
</feature>
<feature type="transmembrane region" description="Helical" evidence="6">
    <location>
        <begin position="821"/>
        <end position="843"/>
    </location>
</feature>
<accession>A0A1Y2H024</accession>
<evidence type="ECO:0000256" key="6">
    <source>
        <dbReference type="SAM" id="Phobius"/>
    </source>
</evidence>
<dbReference type="Pfam" id="PF05653">
    <property type="entry name" value="Mg_trans_NIPA"/>
    <property type="match status" value="2"/>
</dbReference>
<dbReference type="GeneID" id="33571527"/>
<comment type="subcellular location">
    <subcellularLocation>
        <location evidence="1">Membrane</location>
        <topology evidence="1">Multi-pass membrane protein</topology>
    </subcellularLocation>
</comment>
<reference evidence="7 8" key="1">
    <citation type="submission" date="2016-07" db="EMBL/GenBank/DDBJ databases">
        <title>Pervasive Adenine N6-methylation of Active Genes in Fungi.</title>
        <authorList>
            <consortium name="DOE Joint Genome Institute"/>
            <person name="Mondo S.J."/>
            <person name="Dannebaum R.O."/>
            <person name="Kuo R.C."/>
            <person name="Labutti K."/>
            <person name="Haridas S."/>
            <person name="Kuo A."/>
            <person name="Salamov A."/>
            <person name="Ahrendt S.R."/>
            <person name="Lipzen A."/>
            <person name="Sullivan W."/>
            <person name="Andreopoulos W.B."/>
            <person name="Clum A."/>
            <person name="Lindquist E."/>
            <person name="Daum C."/>
            <person name="Ramamoorthy G.K."/>
            <person name="Gryganskyi A."/>
            <person name="Culley D."/>
            <person name="Magnuson J.K."/>
            <person name="James T.Y."/>
            <person name="O'Malley M.A."/>
            <person name="Stajich J.E."/>
            <person name="Spatafora J.W."/>
            <person name="Visel A."/>
            <person name="Grigoriev I.V."/>
        </authorList>
    </citation>
    <scope>NUCLEOTIDE SEQUENCE [LARGE SCALE GENOMIC DNA]</scope>
    <source>
        <strain evidence="7 8">NRRL 3116</strain>
    </source>
</reference>
<feature type="transmembrane region" description="Helical" evidence="6">
    <location>
        <begin position="433"/>
        <end position="454"/>
    </location>
</feature>
<dbReference type="GO" id="GO:0015095">
    <property type="term" value="F:magnesium ion transmembrane transporter activity"/>
    <property type="evidence" value="ECO:0007669"/>
    <property type="project" value="InterPro"/>
</dbReference>
<dbReference type="GO" id="GO:0016020">
    <property type="term" value="C:membrane"/>
    <property type="evidence" value="ECO:0007669"/>
    <property type="project" value="UniProtKB-SubCell"/>
</dbReference>
<evidence type="ECO:0000256" key="5">
    <source>
        <dbReference type="SAM" id="MobiDB-lite"/>
    </source>
</evidence>
<keyword evidence="2 6" id="KW-0812">Transmembrane</keyword>
<evidence type="ECO:0000256" key="2">
    <source>
        <dbReference type="ARBA" id="ARBA00022692"/>
    </source>
</evidence>
<keyword evidence="3 6" id="KW-1133">Transmembrane helix</keyword>
<evidence type="ECO:0000256" key="4">
    <source>
        <dbReference type="ARBA" id="ARBA00023136"/>
    </source>
</evidence>
<feature type="compositionally biased region" description="Polar residues" evidence="5">
    <location>
        <begin position="579"/>
        <end position="606"/>
    </location>
</feature>
<keyword evidence="4 6" id="KW-0472">Membrane</keyword>
<proteinExistence type="predicted"/>
<dbReference type="RefSeq" id="XP_021885612.1">
    <property type="nucleotide sequence ID" value="XM_022029684.1"/>
</dbReference>
<dbReference type="InParanoid" id="A0A1Y2H024"/>
<feature type="transmembrane region" description="Helical" evidence="6">
    <location>
        <begin position="855"/>
        <end position="875"/>
    </location>
</feature>